<keyword evidence="1" id="KW-0472">Membrane</keyword>
<name>A0A8H5HAZ8_9AGAR</name>
<keyword evidence="1" id="KW-1133">Transmembrane helix</keyword>
<feature type="transmembrane region" description="Helical" evidence="1">
    <location>
        <begin position="187"/>
        <end position="208"/>
    </location>
</feature>
<protein>
    <submittedName>
        <fullName evidence="2">Uncharacterized protein</fullName>
    </submittedName>
</protein>
<feature type="transmembrane region" description="Helical" evidence="1">
    <location>
        <begin position="223"/>
        <end position="244"/>
    </location>
</feature>
<feature type="transmembrane region" description="Helical" evidence="1">
    <location>
        <begin position="18"/>
        <end position="37"/>
    </location>
</feature>
<keyword evidence="1" id="KW-0812">Transmembrane</keyword>
<dbReference type="Proteomes" id="UP000518752">
    <property type="component" value="Unassembled WGS sequence"/>
</dbReference>
<dbReference type="OrthoDB" id="3192156at2759"/>
<dbReference type="EMBL" id="JAACJN010000067">
    <property type="protein sequence ID" value="KAF5379885.1"/>
    <property type="molecule type" value="Genomic_DNA"/>
</dbReference>
<sequence>MAVQNIKKPSHQSNDSSFLRPSMFLLAPVTGIFSYALQPIAPFTWFGVPLSTLDVLAAFRLCLVLRQIREDLYRKHVKTNGRTSIEPRSFVRSASTVLTVIFGGEAIASPYLLTPPSFMASGIVPVFYTLMQGLVDSLPSVPEFFFEMELPLSVFDGFSRAFLLCDLIPPMVTMNAHPGISSSPWSLLLTSLITANGGFFLTNLFSFMNPTPLALQTPPELQAYGWTTVDLWCAPFITGLYALLTHAQPFWAESHALLTELLGAGVQGKPVEPVDPATARALCAVILASLFTGRTLKNFTNLFNRPALKKEPKLKTQ</sequence>
<keyword evidence="3" id="KW-1185">Reference proteome</keyword>
<evidence type="ECO:0000313" key="2">
    <source>
        <dbReference type="EMBL" id="KAF5379885.1"/>
    </source>
</evidence>
<dbReference type="AlphaFoldDB" id="A0A8H5HAZ8"/>
<evidence type="ECO:0000313" key="3">
    <source>
        <dbReference type="Proteomes" id="UP000518752"/>
    </source>
</evidence>
<evidence type="ECO:0000256" key="1">
    <source>
        <dbReference type="SAM" id="Phobius"/>
    </source>
</evidence>
<organism evidence="2 3">
    <name type="scientific">Collybiopsis confluens</name>
    <dbReference type="NCBI Taxonomy" id="2823264"/>
    <lineage>
        <taxon>Eukaryota</taxon>
        <taxon>Fungi</taxon>
        <taxon>Dikarya</taxon>
        <taxon>Basidiomycota</taxon>
        <taxon>Agaricomycotina</taxon>
        <taxon>Agaricomycetes</taxon>
        <taxon>Agaricomycetidae</taxon>
        <taxon>Agaricales</taxon>
        <taxon>Marasmiineae</taxon>
        <taxon>Omphalotaceae</taxon>
        <taxon>Collybiopsis</taxon>
    </lineage>
</organism>
<comment type="caution">
    <text evidence="2">The sequence shown here is derived from an EMBL/GenBank/DDBJ whole genome shotgun (WGS) entry which is preliminary data.</text>
</comment>
<proteinExistence type="predicted"/>
<feature type="transmembrane region" description="Helical" evidence="1">
    <location>
        <begin position="43"/>
        <end position="65"/>
    </location>
</feature>
<reference evidence="2 3" key="1">
    <citation type="journal article" date="2020" name="ISME J.">
        <title>Uncovering the hidden diversity of litter-decomposition mechanisms in mushroom-forming fungi.</title>
        <authorList>
            <person name="Floudas D."/>
            <person name="Bentzer J."/>
            <person name="Ahren D."/>
            <person name="Johansson T."/>
            <person name="Persson P."/>
            <person name="Tunlid A."/>
        </authorList>
    </citation>
    <scope>NUCLEOTIDE SEQUENCE [LARGE SCALE GENOMIC DNA]</scope>
    <source>
        <strain evidence="2 3">CBS 406.79</strain>
    </source>
</reference>
<accession>A0A8H5HAZ8</accession>
<gene>
    <name evidence="2" type="ORF">D9757_007176</name>
</gene>